<keyword evidence="2" id="KW-1185">Reference proteome</keyword>
<proteinExistence type="predicted"/>
<comment type="caution">
    <text evidence="1">The sequence shown here is derived from an EMBL/GenBank/DDBJ whole genome shotgun (WGS) entry which is preliminary data.</text>
</comment>
<name>A0AC61QIH5_9BACT</name>
<dbReference type="EMBL" id="SMOG01000016">
    <property type="protein sequence ID" value="TDF72771.1"/>
    <property type="molecule type" value="Genomic_DNA"/>
</dbReference>
<protein>
    <submittedName>
        <fullName evidence="1">Uncharacterized protein</fullName>
    </submittedName>
</protein>
<accession>A0AC61QIH5</accession>
<dbReference type="Proteomes" id="UP000294588">
    <property type="component" value="Unassembled WGS sequence"/>
</dbReference>
<sequence length="307" mass="35410">MRYIKKLTLLLMLTIFLLFSCGTNHKLTPPENVNILEFGTESTLEVVTWNLKTFPVNNNTVQTISQIIPQFKVDIIACQEVMDQNAFYQLASAIPQYEALVSNATSSYRLAYLYNKETVQVNEVYPIFVGESNPFPRPPYVLDFNYKGLNFICINNHLKALGDDYIDESDAWDEEVRRRLACQKLDQYITEHFPDSRVIVVGDMNDQIAEPPSTNVFQVFLDKPDEYYFADYPIALNPSYDNVSYPHYSPPSHLDHILITNELFDAFAQADSICRVIKVEEYMGSWSTYSSIISDHRPLGVRLYFSR</sequence>
<evidence type="ECO:0000313" key="1">
    <source>
        <dbReference type="EMBL" id="TDF72771.1"/>
    </source>
</evidence>
<reference evidence="1" key="1">
    <citation type="submission" date="2019-03" db="EMBL/GenBank/DDBJ databases">
        <title>Candidatus Syntrophosphaera thermopropionivorans: a novel player in syntrophic propionate oxidation during anaerobic digestion.</title>
        <authorList>
            <person name="Dyksma S."/>
        </authorList>
    </citation>
    <scope>NUCLEOTIDE SEQUENCE</scope>
    <source>
        <strain evidence="1">W5</strain>
    </source>
</reference>
<evidence type="ECO:0000313" key="2">
    <source>
        <dbReference type="Proteomes" id="UP000294588"/>
    </source>
</evidence>
<organism evidence="1 2">
    <name type="scientific">Candidatus Syntrophosphaera thermopropionivorans</name>
    <dbReference type="NCBI Taxonomy" id="2593015"/>
    <lineage>
        <taxon>Bacteria</taxon>
        <taxon>Pseudomonadati</taxon>
        <taxon>Candidatus Cloacimonadota</taxon>
        <taxon>Candidatus Cloacimonadia</taxon>
        <taxon>Candidatus Cloacimonadales</taxon>
        <taxon>Candidatus Cloacimonadaceae</taxon>
        <taxon>Candidatus Syntrophosphaera</taxon>
    </lineage>
</organism>
<gene>
    <name evidence="1" type="ORF">E0946_05260</name>
</gene>